<dbReference type="Gene3D" id="1.25.40.10">
    <property type="entry name" value="Tetratricopeptide repeat domain"/>
    <property type="match status" value="1"/>
</dbReference>
<dbReference type="Proteomes" id="UP000254496">
    <property type="component" value="Unassembled WGS sequence"/>
</dbReference>
<gene>
    <name evidence="2" type="primary">ybeQ_1</name>
    <name evidence="2" type="ORF">NCTC8540_00059</name>
</gene>
<dbReference type="InterPro" id="IPR011990">
    <property type="entry name" value="TPR-like_helical_dom_sf"/>
</dbReference>
<proteinExistence type="predicted"/>
<dbReference type="RefSeq" id="WP_115072435.1">
    <property type="nucleotide sequence ID" value="NZ_UGHE01000002.1"/>
</dbReference>
<dbReference type="PANTHER" id="PTHR43628">
    <property type="entry name" value="ACTIVATOR OF C KINASE PROTEIN 1-RELATED"/>
    <property type="match status" value="1"/>
</dbReference>
<dbReference type="Pfam" id="PF08238">
    <property type="entry name" value="Sel1"/>
    <property type="match status" value="4"/>
</dbReference>
<protein>
    <submittedName>
        <fullName evidence="2">YbeQ</fullName>
        <ecNumber evidence="2">3.5.2.6</ecNumber>
    </submittedName>
</protein>
<accession>A0AB38H5U0</accession>
<dbReference type="SMART" id="SM00671">
    <property type="entry name" value="SEL1"/>
    <property type="match status" value="3"/>
</dbReference>
<organism evidence="2 3">
    <name type="scientific">Canicola haemoglobinophilus</name>
    <dbReference type="NCBI Taxonomy" id="733"/>
    <lineage>
        <taxon>Bacteria</taxon>
        <taxon>Pseudomonadati</taxon>
        <taxon>Pseudomonadota</taxon>
        <taxon>Gammaproteobacteria</taxon>
        <taxon>Pasteurellales</taxon>
        <taxon>Pasteurellaceae</taxon>
        <taxon>Canicola</taxon>
    </lineage>
</organism>
<dbReference type="InterPro" id="IPR052945">
    <property type="entry name" value="Mitotic_Regulator"/>
</dbReference>
<dbReference type="EC" id="3.5.2.6" evidence="2"/>
<dbReference type="PANTHER" id="PTHR43628:SF1">
    <property type="entry name" value="CHITIN SYNTHASE REGULATORY FACTOR 2-RELATED"/>
    <property type="match status" value="1"/>
</dbReference>
<evidence type="ECO:0000256" key="1">
    <source>
        <dbReference type="SAM" id="SignalP"/>
    </source>
</evidence>
<feature type="chain" id="PRO_5044233671" evidence="1">
    <location>
        <begin position="24"/>
        <end position="182"/>
    </location>
</feature>
<dbReference type="AlphaFoldDB" id="A0AB38H5U0"/>
<dbReference type="GO" id="GO:0008800">
    <property type="term" value="F:beta-lactamase activity"/>
    <property type="evidence" value="ECO:0007669"/>
    <property type="project" value="UniProtKB-EC"/>
</dbReference>
<keyword evidence="1" id="KW-0732">Signal</keyword>
<evidence type="ECO:0000313" key="2">
    <source>
        <dbReference type="EMBL" id="STO67597.1"/>
    </source>
</evidence>
<evidence type="ECO:0000313" key="3">
    <source>
        <dbReference type="Proteomes" id="UP000254496"/>
    </source>
</evidence>
<sequence length="182" mass="20217">MKIIKTILATALLATTTPTLVYANSLKEQLQQAEQGITAYEQGDYHTAFELLKPLAERGDAGTQTFLGTMYYDGQGVQQDYQQAAKWFQKAAEQGYAKAQYNLGVMYYKGQGVQQDYQRAVKWYQKAAEQGSAEAQGMLGVLYGLGQGVQKDSAKAKMWFGKACDNGLQIACDTYRKLYKGQ</sequence>
<dbReference type="EMBL" id="UGHJ01000001">
    <property type="protein sequence ID" value="STO67597.1"/>
    <property type="molecule type" value="Genomic_DNA"/>
</dbReference>
<dbReference type="InterPro" id="IPR006597">
    <property type="entry name" value="Sel1-like"/>
</dbReference>
<comment type="caution">
    <text evidence="2">The sequence shown here is derived from an EMBL/GenBank/DDBJ whole genome shotgun (WGS) entry which is preliminary data.</text>
</comment>
<reference evidence="2 3" key="1">
    <citation type="submission" date="2018-06" db="EMBL/GenBank/DDBJ databases">
        <authorList>
            <consortium name="Pathogen Informatics"/>
            <person name="Doyle S."/>
        </authorList>
    </citation>
    <scope>NUCLEOTIDE SEQUENCE [LARGE SCALE GENOMIC DNA]</scope>
    <source>
        <strain evidence="2 3">NCTC8540</strain>
    </source>
</reference>
<feature type="signal peptide" evidence="1">
    <location>
        <begin position="1"/>
        <end position="23"/>
    </location>
</feature>
<name>A0AB38H5U0_9PAST</name>
<keyword evidence="2" id="KW-0378">Hydrolase</keyword>
<dbReference type="SUPFAM" id="SSF81901">
    <property type="entry name" value="HCP-like"/>
    <property type="match status" value="1"/>
</dbReference>